<dbReference type="EMBL" id="CAMXCT030000183">
    <property type="protein sequence ID" value="CAL4762466.1"/>
    <property type="molecule type" value="Genomic_DNA"/>
</dbReference>
<comment type="caution">
    <text evidence="1">The sequence shown here is derived from an EMBL/GenBank/DDBJ whole genome shotgun (WGS) entry which is preliminary data.</text>
</comment>
<dbReference type="Proteomes" id="UP001152797">
    <property type="component" value="Unassembled WGS sequence"/>
</dbReference>
<dbReference type="EMBL" id="CAMXCT010000183">
    <property type="protein sequence ID" value="CAI3975154.1"/>
    <property type="molecule type" value="Genomic_DNA"/>
</dbReference>
<name>A0A9P1FFJ2_9DINO</name>
<dbReference type="AlphaFoldDB" id="A0A9P1FFJ2"/>
<dbReference type="OrthoDB" id="436134at2759"/>
<sequence length="311" mass="35139">MPQQKSTEESTRVRIPSLKFTIKSGCKALSEGKRLWNFGSTRKFGVKFVRIDPKTRPGEMHMGSFTPGADYKFKEGDVCWILPHLPSPVKRCGEKDTDFTQKLVREFGNSQIFTVGKSNAICVKPKTPGTDLKGFMAEFDLQDEDLELAKLPVVAFKYTRYCPASPCTVPCAEKLLLELLKFEEDPDKLANLGELLALNLRRNFSISPVAVVKCHSKELCEGDWEIPERRSTLITKGDFLVFLHDEERQKIQESMKNLNESDFEVAEHSIIHDAGPDGCHKALVVEVIKVLTLAPRNSKRTIRRAQKKSRG</sequence>
<reference evidence="2" key="2">
    <citation type="submission" date="2024-04" db="EMBL/GenBank/DDBJ databases">
        <authorList>
            <person name="Chen Y."/>
            <person name="Shah S."/>
            <person name="Dougan E. K."/>
            <person name="Thang M."/>
            <person name="Chan C."/>
        </authorList>
    </citation>
    <scope>NUCLEOTIDE SEQUENCE [LARGE SCALE GENOMIC DNA]</scope>
</reference>
<accession>A0A9P1FFJ2</accession>
<dbReference type="EMBL" id="CAMXCT020000183">
    <property type="protein sequence ID" value="CAL1128529.1"/>
    <property type="molecule type" value="Genomic_DNA"/>
</dbReference>
<gene>
    <name evidence="1" type="ORF">C1SCF055_LOCUS3508</name>
</gene>
<organism evidence="1">
    <name type="scientific">Cladocopium goreaui</name>
    <dbReference type="NCBI Taxonomy" id="2562237"/>
    <lineage>
        <taxon>Eukaryota</taxon>
        <taxon>Sar</taxon>
        <taxon>Alveolata</taxon>
        <taxon>Dinophyceae</taxon>
        <taxon>Suessiales</taxon>
        <taxon>Symbiodiniaceae</taxon>
        <taxon>Cladocopium</taxon>
    </lineage>
</organism>
<evidence type="ECO:0000313" key="1">
    <source>
        <dbReference type="EMBL" id="CAI3975154.1"/>
    </source>
</evidence>
<protein>
    <submittedName>
        <fullName evidence="1">Uncharacterized protein</fullName>
    </submittedName>
</protein>
<keyword evidence="3" id="KW-1185">Reference proteome</keyword>
<evidence type="ECO:0000313" key="3">
    <source>
        <dbReference type="Proteomes" id="UP001152797"/>
    </source>
</evidence>
<reference evidence="1" key="1">
    <citation type="submission" date="2022-10" db="EMBL/GenBank/DDBJ databases">
        <authorList>
            <person name="Chen Y."/>
            <person name="Dougan E. K."/>
            <person name="Chan C."/>
            <person name="Rhodes N."/>
            <person name="Thang M."/>
        </authorList>
    </citation>
    <scope>NUCLEOTIDE SEQUENCE</scope>
</reference>
<evidence type="ECO:0000313" key="2">
    <source>
        <dbReference type="EMBL" id="CAL1128529.1"/>
    </source>
</evidence>
<proteinExistence type="predicted"/>